<dbReference type="PANTHER" id="PTHR19848:SF8">
    <property type="entry name" value="F-BOX AND WD REPEAT DOMAIN CONTAINING 7"/>
    <property type="match status" value="1"/>
</dbReference>
<dbReference type="InterPro" id="IPR001680">
    <property type="entry name" value="WD40_rpt"/>
</dbReference>
<dbReference type="PROSITE" id="PS50294">
    <property type="entry name" value="WD_REPEATS_REGION"/>
    <property type="match status" value="2"/>
</dbReference>
<dbReference type="SMART" id="SM00320">
    <property type="entry name" value="WD40"/>
    <property type="match status" value="6"/>
</dbReference>
<feature type="region of interest" description="Disordered" evidence="4">
    <location>
        <begin position="1"/>
        <end position="23"/>
    </location>
</feature>
<accession>A0ABT6FGQ4</accession>
<sequence>MQRERERDDESQDPCEEPDGGRSQRRTVRLSLFTWERLGALVAVLALGLAFVEDEAVTAGKDGFTLGGHLGLIETLRFSPDGKTLLSSGWDRTVRVWDVRDPLAGGFGQEQARLSIVGEIYAAEFSPDGRTVAVAGLDGLTIWDWQDDGADPRTVEAVGANRSLTFSPDGKTLVLGGFDHQVRLVDVQSGSVKATLGGHLDVVRKLAFTPDARRLISLSYDGRLKTWDLGDQVREVRFFHDLDDAARPILTFALNPVGDLLALSRLNVPSSDQIEIWDAVGGRAKTMCEAAERESHALAFSQDGGVLASCGSDLRIHFWNPKSGKTAGVLEGATGWVRTLDFSADGRWLALSSVPDQVLLKRISLPAGMPVHPATAVAPPRPSQRPHAV</sequence>
<dbReference type="InterPro" id="IPR036322">
    <property type="entry name" value="WD40_repeat_dom_sf"/>
</dbReference>
<evidence type="ECO:0000313" key="5">
    <source>
        <dbReference type="EMBL" id="MDG3006694.1"/>
    </source>
</evidence>
<feature type="compositionally biased region" description="Acidic residues" evidence="4">
    <location>
        <begin position="9"/>
        <end position="18"/>
    </location>
</feature>
<reference evidence="5 6" key="1">
    <citation type="submission" date="2023-03" db="EMBL/GenBank/DDBJ databases">
        <title>Paludisphaera mucosa sp. nov. a novel planctomycete from northern fen.</title>
        <authorList>
            <person name="Ivanova A."/>
        </authorList>
    </citation>
    <scope>NUCLEOTIDE SEQUENCE [LARGE SCALE GENOMIC DNA]</scope>
    <source>
        <strain evidence="5 6">Pla2</strain>
    </source>
</reference>
<evidence type="ECO:0000256" key="1">
    <source>
        <dbReference type="ARBA" id="ARBA00022574"/>
    </source>
</evidence>
<dbReference type="PROSITE" id="PS00678">
    <property type="entry name" value="WD_REPEATS_1"/>
    <property type="match status" value="2"/>
</dbReference>
<dbReference type="PROSITE" id="PS50082">
    <property type="entry name" value="WD_REPEATS_2"/>
    <property type="match status" value="3"/>
</dbReference>
<keyword evidence="1 3" id="KW-0853">WD repeat</keyword>
<keyword evidence="6" id="KW-1185">Reference proteome</keyword>
<organism evidence="5 6">
    <name type="scientific">Paludisphaera mucosa</name>
    <dbReference type="NCBI Taxonomy" id="3030827"/>
    <lineage>
        <taxon>Bacteria</taxon>
        <taxon>Pseudomonadati</taxon>
        <taxon>Planctomycetota</taxon>
        <taxon>Planctomycetia</taxon>
        <taxon>Isosphaerales</taxon>
        <taxon>Isosphaeraceae</taxon>
        <taxon>Paludisphaera</taxon>
    </lineage>
</organism>
<feature type="repeat" description="WD" evidence="3">
    <location>
        <begin position="297"/>
        <end position="329"/>
    </location>
</feature>
<name>A0ABT6FGQ4_9BACT</name>
<gene>
    <name evidence="5" type="ORF">PZE19_23240</name>
</gene>
<dbReference type="InterPro" id="IPR015943">
    <property type="entry name" value="WD40/YVTN_repeat-like_dom_sf"/>
</dbReference>
<dbReference type="CDD" id="cd00200">
    <property type="entry name" value="WD40"/>
    <property type="match status" value="1"/>
</dbReference>
<dbReference type="SUPFAM" id="SSF50978">
    <property type="entry name" value="WD40 repeat-like"/>
    <property type="match status" value="1"/>
</dbReference>
<dbReference type="Gene3D" id="2.130.10.10">
    <property type="entry name" value="YVTN repeat-like/Quinoprotein amine dehydrogenase"/>
    <property type="match status" value="3"/>
</dbReference>
<dbReference type="EMBL" id="JARRAG010000002">
    <property type="protein sequence ID" value="MDG3006694.1"/>
    <property type="molecule type" value="Genomic_DNA"/>
</dbReference>
<feature type="repeat" description="WD" evidence="3">
    <location>
        <begin position="66"/>
        <end position="100"/>
    </location>
</feature>
<proteinExistence type="predicted"/>
<comment type="caution">
    <text evidence="5">The sequence shown here is derived from an EMBL/GenBank/DDBJ whole genome shotgun (WGS) entry which is preliminary data.</text>
</comment>
<dbReference type="RefSeq" id="WP_277862987.1">
    <property type="nucleotide sequence ID" value="NZ_JARRAG010000002.1"/>
</dbReference>
<dbReference type="PANTHER" id="PTHR19848">
    <property type="entry name" value="WD40 REPEAT PROTEIN"/>
    <property type="match status" value="1"/>
</dbReference>
<protein>
    <submittedName>
        <fullName evidence="5">WD40 repeat domain-containing protein</fullName>
    </submittedName>
</protein>
<evidence type="ECO:0000256" key="3">
    <source>
        <dbReference type="PROSITE-ProRule" id="PRU00221"/>
    </source>
</evidence>
<dbReference type="Proteomes" id="UP001216907">
    <property type="component" value="Unassembled WGS sequence"/>
</dbReference>
<dbReference type="InterPro" id="IPR019775">
    <property type="entry name" value="WD40_repeat_CS"/>
</dbReference>
<keyword evidence="2" id="KW-0677">Repeat</keyword>
<evidence type="ECO:0000256" key="4">
    <source>
        <dbReference type="SAM" id="MobiDB-lite"/>
    </source>
</evidence>
<feature type="repeat" description="WD" evidence="3">
    <location>
        <begin position="196"/>
        <end position="229"/>
    </location>
</feature>
<evidence type="ECO:0000313" key="6">
    <source>
        <dbReference type="Proteomes" id="UP001216907"/>
    </source>
</evidence>
<dbReference type="Pfam" id="PF00400">
    <property type="entry name" value="WD40"/>
    <property type="match status" value="5"/>
</dbReference>
<evidence type="ECO:0000256" key="2">
    <source>
        <dbReference type="ARBA" id="ARBA00022737"/>
    </source>
</evidence>